<organism evidence="3 4">
    <name type="scientific">Pseudoclavibacter caeni</name>
    <dbReference type="NCBI Taxonomy" id="908846"/>
    <lineage>
        <taxon>Bacteria</taxon>
        <taxon>Bacillati</taxon>
        <taxon>Actinomycetota</taxon>
        <taxon>Actinomycetes</taxon>
        <taxon>Micrococcales</taxon>
        <taxon>Microbacteriaceae</taxon>
        <taxon>Pseudoclavibacter</taxon>
    </lineage>
</organism>
<protein>
    <submittedName>
        <fullName evidence="3">Uncharacterized protein</fullName>
    </submittedName>
</protein>
<dbReference type="RefSeq" id="WP_158036012.1">
    <property type="nucleotide sequence ID" value="NZ_BAAAZV010000017.1"/>
</dbReference>
<name>A0A7C8FUI8_9MICO</name>
<sequence length="137" mass="14413">MAPNRPLATGPATASVLVLPSTPEQRTLGVPLDSTGEVVVTTGSITLPQVTTDTGVIPAVYERDQGDPLADTSDSVPVTDETRPVSAVETVRRYESERILPQSAHHDRMNKVSVGLLVGAGVLLIAATVFVLLRIFG</sequence>
<accession>A0A7C8FUI8</accession>
<dbReference type="OrthoDB" id="5120265at2"/>
<evidence type="ECO:0000256" key="2">
    <source>
        <dbReference type="SAM" id="Phobius"/>
    </source>
</evidence>
<evidence type="ECO:0000313" key="3">
    <source>
        <dbReference type="EMBL" id="KAB1632234.1"/>
    </source>
</evidence>
<evidence type="ECO:0000256" key="1">
    <source>
        <dbReference type="SAM" id="MobiDB-lite"/>
    </source>
</evidence>
<reference evidence="3 4" key="1">
    <citation type="submission" date="2019-09" db="EMBL/GenBank/DDBJ databases">
        <title>Phylogeny of genus Pseudoclavibacter and closely related genus.</title>
        <authorList>
            <person name="Li Y."/>
        </authorList>
    </citation>
    <scope>NUCLEOTIDE SEQUENCE [LARGE SCALE GENOMIC DNA]</scope>
    <source>
        <strain evidence="3 4">JCM 16921</strain>
    </source>
</reference>
<keyword evidence="2" id="KW-0812">Transmembrane</keyword>
<keyword evidence="2" id="KW-1133">Transmembrane helix</keyword>
<feature type="region of interest" description="Disordered" evidence="1">
    <location>
        <begin position="65"/>
        <end position="85"/>
    </location>
</feature>
<keyword evidence="4" id="KW-1185">Reference proteome</keyword>
<dbReference type="Proteomes" id="UP000481339">
    <property type="component" value="Unassembled WGS sequence"/>
</dbReference>
<comment type="caution">
    <text evidence="3">The sequence shown here is derived from an EMBL/GenBank/DDBJ whole genome shotgun (WGS) entry which is preliminary data.</text>
</comment>
<proteinExistence type="predicted"/>
<gene>
    <name evidence="3" type="ORF">F8O02_04225</name>
</gene>
<keyword evidence="2" id="KW-0472">Membrane</keyword>
<evidence type="ECO:0000313" key="4">
    <source>
        <dbReference type="Proteomes" id="UP000481339"/>
    </source>
</evidence>
<dbReference type="AlphaFoldDB" id="A0A7C8FUI8"/>
<dbReference type="EMBL" id="WBKA01000003">
    <property type="protein sequence ID" value="KAB1632234.1"/>
    <property type="molecule type" value="Genomic_DNA"/>
</dbReference>
<feature type="transmembrane region" description="Helical" evidence="2">
    <location>
        <begin position="114"/>
        <end position="136"/>
    </location>
</feature>